<organism evidence="2 3">
    <name type="scientific">Peptoclostridium litorale DSM 5388</name>
    <dbReference type="NCBI Taxonomy" id="1121324"/>
    <lineage>
        <taxon>Bacteria</taxon>
        <taxon>Bacillati</taxon>
        <taxon>Bacillota</taxon>
        <taxon>Clostridia</taxon>
        <taxon>Peptostreptococcales</taxon>
        <taxon>Peptoclostridiaceae</taxon>
        <taxon>Peptoclostridium</taxon>
    </lineage>
</organism>
<dbReference type="Gene3D" id="3.90.550.10">
    <property type="entry name" value="Spore Coat Polysaccharide Biosynthesis Protein SpsA, Chain A"/>
    <property type="match status" value="1"/>
</dbReference>
<dbReference type="AlphaFoldDB" id="A0A069RIT9"/>
<dbReference type="SUPFAM" id="SSF53448">
    <property type="entry name" value="Nucleotide-diphospho-sugar transferases"/>
    <property type="match status" value="1"/>
</dbReference>
<keyword evidence="2" id="KW-0808">Transferase</keyword>
<dbReference type="eggNOG" id="COG1215">
    <property type="taxonomic scope" value="Bacteria"/>
</dbReference>
<dbReference type="Proteomes" id="UP000027946">
    <property type="component" value="Unassembled WGS sequence"/>
</dbReference>
<dbReference type="InterPro" id="IPR029044">
    <property type="entry name" value="Nucleotide-diphossugar_trans"/>
</dbReference>
<dbReference type="GO" id="GO:0016740">
    <property type="term" value="F:transferase activity"/>
    <property type="evidence" value="ECO:0007669"/>
    <property type="project" value="UniProtKB-KW"/>
</dbReference>
<name>A0A069RIT9_PEPLI</name>
<dbReference type="CDD" id="cd04179">
    <property type="entry name" value="DPM_DPG-synthase_like"/>
    <property type="match status" value="1"/>
</dbReference>
<dbReference type="Pfam" id="PF00535">
    <property type="entry name" value="Glycos_transf_2"/>
    <property type="match status" value="1"/>
</dbReference>
<accession>A0A069RIT9</accession>
<dbReference type="STRING" id="1121324.CLIT_23c04100"/>
<protein>
    <submittedName>
        <fullName evidence="2">Putative glycosyltransferase</fullName>
    </submittedName>
</protein>
<dbReference type="PANTHER" id="PTHR48090">
    <property type="entry name" value="UNDECAPRENYL-PHOSPHATE 4-DEOXY-4-FORMAMIDO-L-ARABINOSE TRANSFERASE-RELATED"/>
    <property type="match status" value="1"/>
</dbReference>
<proteinExistence type="predicted"/>
<gene>
    <name evidence="2" type="ORF">CLIT_23c04100</name>
</gene>
<dbReference type="RefSeq" id="WP_038268060.1">
    <property type="nucleotide sequence ID" value="NZ_FSRH01000003.1"/>
</dbReference>
<dbReference type="PANTHER" id="PTHR48090:SF7">
    <property type="entry name" value="RFBJ PROTEIN"/>
    <property type="match status" value="1"/>
</dbReference>
<evidence type="ECO:0000313" key="2">
    <source>
        <dbReference type="EMBL" id="KDR94137.1"/>
    </source>
</evidence>
<dbReference type="InterPro" id="IPR001173">
    <property type="entry name" value="Glyco_trans_2-like"/>
</dbReference>
<dbReference type="EMBL" id="JJMM01000026">
    <property type="protein sequence ID" value="KDR94137.1"/>
    <property type="molecule type" value="Genomic_DNA"/>
</dbReference>
<reference evidence="2 3" key="1">
    <citation type="submission" date="2014-03" db="EMBL/GenBank/DDBJ databases">
        <title>Genome sequence of Clostridium litorale W6, DSM 5388.</title>
        <authorList>
            <person name="Poehlein A."/>
            <person name="Jagirdar A."/>
            <person name="Khonsari B."/>
            <person name="Chibani C.M."/>
            <person name="Gutierrez Gutierrez D.A."/>
            <person name="Davydova E."/>
            <person name="Alghaithi H.S."/>
            <person name="Nair K.P."/>
            <person name="Dhamotharan K."/>
            <person name="Chandran L."/>
            <person name="G W."/>
            <person name="Daniel R."/>
        </authorList>
    </citation>
    <scope>NUCLEOTIDE SEQUENCE [LARGE SCALE GENOMIC DNA]</scope>
    <source>
        <strain evidence="2 3">W6</strain>
    </source>
</reference>
<evidence type="ECO:0000259" key="1">
    <source>
        <dbReference type="Pfam" id="PF00535"/>
    </source>
</evidence>
<feature type="domain" description="Glycosyltransferase 2-like" evidence="1">
    <location>
        <begin position="4"/>
        <end position="155"/>
    </location>
</feature>
<sequence length="224" mass="24843">MKTSVLIPAYNEESRIRKTLMGIIDIEEIDDIVVVDDGSLDETYSQAQGIKKVRAFKLEKNMGKGYAMNFGLGHMNEADIIVFLDADVCESSSEIKKLINPILKGECDVTIAAFPPAKKKGGFGLVKRLARGGVRLFTGREINSSLSGQRAFKREVIERLGEVPAGYGVEVGMTIDILRSGYTIQEVPVHMTHNETGRNISGFKHRGRQFYHILLILLKKAMGK</sequence>
<dbReference type="InterPro" id="IPR050256">
    <property type="entry name" value="Glycosyltransferase_2"/>
</dbReference>
<evidence type="ECO:0000313" key="3">
    <source>
        <dbReference type="Proteomes" id="UP000027946"/>
    </source>
</evidence>
<comment type="caution">
    <text evidence="2">The sequence shown here is derived from an EMBL/GenBank/DDBJ whole genome shotgun (WGS) entry which is preliminary data.</text>
</comment>
<keyword evidence="3" id="KW-1185">Reference proteome</keyword>
<dbReference type="OrthoDB" id="9810303at2"/>